<evidence type="ECO:0000313" key="1">
    <source>
        <dbReference type="EMBL" id="MCV4379846.1"/>
    </source>
</evidence>
<dbReference type="RefSeq" id="WP_122372760.1">
    <property type="nucleotide sequence ID" value="NZ_JAFGZD010000018.1"/>
</dbReference>
<accession>A0ABT3C440</accession>
<sequence length="87" mass="9160">MAKATRKKLSEEAIENLEGHIPEIAASATSAAYYRALAAGHTVVQVKGLNIVASDADGNTHIIAAAKPRRKVAVGQVIKVRRLDVSA</sequence>
<dbReference type="GeneID" id="93563275"/>
<reference evidence="1 2" key="1">
    <citation type="submission" date="2022-10" db="EMBL/GenBank/DDBJ databases">
        <title>Characterization of Pseudomonas capsici strains from pepper and tomato in Georgia.</title>
        <authorList>
            <person name="Zhao M."/>
            <person name="Dutta B."/>
        </authorList>
    </citation>
    <scope>NUCLEOTIDE SEQUENCE [LARGE SCALE GENOMIC DNA]</scope>
    <source>
        <strain evidence="1 2">Pc20-5</strain>
    </source>
</reference>
<dbReference type="EMBL" id="JAOXML010000036">
    <property type="protein sequence ID" value="MCV4379846.1"/>
    <property type="molecule type" value="Genomic_DNA"/>
</dbReference>
<evidence type="ECO:0000313" key="2">
    <source>
        <dbReference type="Proteomes" id="UP001207294"/>
    </source>
</evidence>
<comment type="caution">
    <text evidence="1">The sequence shown here is derived from an EMBL/GenBank/DDBJ whole genome shotgun (WGS) entry which is preliminary data.</text>
</comment>
<organism evidence="1 2">
    <name type="scientific">Pseudomonas capsici</name>
    <dbReference type="NCBI Taxonomy" id="2810614"/>
    <lineage>
        <taxon>Bacteria</taxon>
        <taxon>Pseudomonadati</taxon>
        <taxon>Pseudomonadota</taxon>
        <taxon>Gammaproteobacteria</taxon>
        <taxon>Pseudomonadales</taxon>
        <taxon>Pseudomonadaceae</taxon>
        <taxon>Pseudomonas</taxon>
    </lineage>
</organism>
<proteinExistence type="predicted"/>
<dbReference type="Proteomes" id="UP001207294">
    <property type="component" value="Unassembled WGS sequence"/>
</dbReference>
<gene>
    <name evidence="1" type="ORF">OH718_24915</name>
</gene>
<name>A0ABT3C440_9PSED</name>
<protein>
    <submittedName>
        <fullName evidence="1">Uncharacterized protein</fullName>
    </submittedName>
</protein>
<keyword evidence="2" id="KW-1185">Reference proteome</keyword>